<reference evidence="3" key="1">
    <citation type="journal article" date="2022" name="Int. J. Mol. Sci.">
        <title>Draft Genome of Tanacetum Coccineum: Genomic Comparison of Closely Related Tanacetum-Family Plants.</title>
        <authorList>
            <person name="Yamashiro T."/>
            <person name="Shiraishi A."/>
            <person name="Nakayama K."/>
            <person name="Satake H."/>
        </authorList>
    </citation>
    <scope>NUCLEOTIDE SEQUENCE</scope>
</reference>
<protein>
    <submittedName>
        <fullName evidence="3">Reverse transcriptase domain-containing protein</fullName>
    </submittedName>
</protein>
<keyword evidence="4" id="KW-1185">Reference proteome</keyword>
<feature type="region of interest" description="Disordered" evidence="1">
    <location>
        <begin position="76"/>
        <end position="139"/>
    </location>
</feature>
<feature type="domain" description="Retrotransposon gag" evidence="2">
    <location>
        <begin position="289"/>
        <end position="386"/>
    </location>
</feature>
<evidence type="ECO:0000313" key="4">
    <source>
        <dbReference type="Proteomes" id="UP001151760"/>
    </source>
</evidence>
<keyword evidence="3" id="KW-0808">Transferase</keyword>
<gene>
    <name evidence="3" type="ORF">Tco_0975436</name>
</gene>
<proteinExistence type="predicted"/>
<keyword evidence="3" id="KW-0548">Nucleotidyltransferase</keyword>
<feature type="region of interest" description="Disordered" evidence="1">
    <location>
        <begin position="399"/>
        <end position="420"/>
    </location>
</feature>
<feature type="compositionally biased region" description="Acidic residues" evidence="1">
    <location>
        <begin position="130"/>
        <end position="139"/>
    </location>
</feature>
<accession>A0ABQ5EEE1</accession>
<dbReference type="GO" id="GO:0003964">
    <property type="term" value="F:RNA-directed DNA polymerase activity"/>
    <property type="evidence" value="ECO:0007669"/>
    <property type="project" value="UniProtKB-KW"/>
</dbReference>
<sequence length="571" mass="64170">MTPLCVKKSNSTHSEGVQWSLKIFIRRRLSWRTLIILRANEVNSEVNPVVPEPNQVVDIHDPNEMVDIPDDIDLVDYDEEDPEEDPEEEPEEDVDIEIEDDAELIFPYEVEGDKTPPPGDVSSDSVSSDSESEDEEVDVAPEATVGTITQKPYAIRDFLRGLFEVGEWDRGTFRATIMPPKAMSEARMREIIRDQVNASMAEFVANMNRGAGGAGAGGARAGDAGAGGAGVGGAGPAAPEITGCTYMTFMKCDPHPFKGTEGAVGLCQWFEKLESVFRISDCKEKDKVKFATATLQGRALTWWNGRTASMGIDAANGTPWTEVRQWMTEEFCPRSVLQRLEQELYNLKLKGTDIDGYTNRFHELALLYPRMVEPKQVKVEQYIRGLLKDITRLNEVSKVRKRKGEGDRGGRGDNRRDYNRWQNQRRANARAMTNVAPNDNEVCPKCKNKKHAGIVFEMWVTRKERLALSYKKNRQGGNNRGVYLQVGICGCLSRIRKVVTVIELEVFDKIINWDGLAITRYDAAILCGEKKVRIPLEAQKYIDKGCDLFLAQVAEQETKDKRLEDVPVIQD</sequence>
<evidence type="ECO:0000256" key="1">
    <source>
        <dbReference type="SAM" id="MobiDB-lite"/>
    </source>
</evidence>
<dbReference type="Pfam" id="PF03732">
    <property type="entry name" value="Retrotrans_gag"/>
    <property type="match status" value="1"/>
</dbReference>
<feature type="compositionally biased region" description="Basic and acidic residues" evidence="1">
    <location>
        <begin position="399"/>
        <end position="419"/>
    </location>
</feature>
<feature type="compositionally biased region" description="Acidic residues" evidence="1">
    <location>
        <begin position="76"/>
        <end position="103"/>
    </location>
</feature>
<keyword evidence="3" id="KW-0695">RNA-directed DNA polymerase</keyword>
<dbReference type="InterPro" id="IPR005162">
    <property type="entry name" value="Retrotrans_gag_dom"/>
</dbReference>
<reference evidence="3" key="2">
    <citation type="submission" date="2022-01" db="EMBL/GenBank/DDBJ databases">
        <authorList>
            <person name="Yamashiro T."/>
            <person name="Shiraishi A."/>
            <person name="Satake H."/>
            <person name="Nakayama K."/>
        </authorList>
    </citation>
    <scope>NUCLEOTIDE SEQUENCE</scope>
</reference>
<evidence type="ECO:0000259" key="2">
    <source>
        <dbReference type="Pfam" id="PF03732"/>
    </source>
</evidence>
<dbReference type="EMBL" id="BQNB010016224">
    <property type="protein sequence ID" value="GJT49279.1"/>
    <property type="molecule type" value="Genomic_DNA"/>
</dbReference>
<evidence type="ECO:0000313" key="3">
    <source>
        <dbReference type="EMBL" id="GJT49279.1"/>
    </source>
</evidence>
<feature type="compositionally biased region" description="Low complexity" evidence="1">
    <location>
        <begin position="120"/>
        <end position="129"/>
    </location>
</feature>
<name>A0ABQ5EEE1_9ASTR</name>
<organism evidence="3 4">
    <name type="scientific">Tanacetum coccineum</name>
    <dbReference type="NCBI Taxonomy" id="301880"/>
    <lineage>
        <taxon>Eukaryota</taxon>
        <taxon>Viridiplantae</taxon>
        <taxon>Streptophyta</taxon>
        <taxon>Embryophyta</taxon>
        <taxon>Tracheophyta</taxon>
        <taxon>Spermatophyta</taxon>
        <taxon>Magnoliopsida</taxon>
        <taxon>eudicotyledons</taxon>
        <taxon>Gunneridae</taxon>
        <taxon>Pentapetalae</taxon>
        <taxon>asterids</taxon>
        <taxon>campanulids</taxon>
        <taxon>Asterales</taxon>
        <taxon>Asteraceae</taxon>
        <taxon>Asteroideae</taxon>
        <taxon>Anthemideae</taxon>
        <taxon>Anthemidinae</taxon>
        <taxon>Tanacetum</taxon>
    </lineage>
</organism>
<dbReference type="Proteomes" id="UP001151760">
    <property type="component" value="Unassembled WGS sequence"/>
</dbReference>
<comment type="caution">
    <text evidence="3">The sequence shown here is derived from an EMBL/GenBank/DDBJ whole genome shotgun (WGS) entry which is preliminary data.</text>
</comment>